<feature type="transmembrane region" description="Helical" evidence="1">
    <location>
        <begin position="221"/>
        <end position="240"/>
    </location>
</feature>
<gene>
    <name evidence="2" type="ORF">SAMN05216277_11348</name>
</gene>
<protein>
    <submittedName>
        <fullName evidence="2">Uncharacterized protein</fullName>
    </submittedName>
</protein>
<sequence>MNWPRMLWKAKQVAEWVYKLASTERVVVILSLFALYGKQILEAIQATPIAGISSILGPIFSGIDVFYWSGVAMMYFIHLFSIKEVYQRFDLELFDQYPSFYHAFAAVATVIAQYVLISSIPGQTAPKYLQSSLTTHNIAVVLPFFALIIFAKLRSNSPLSHPGSTYLNVLSKFGITEDERREVYNQSDFRRFGTYVMVIAVTAVYFSALLIMGSFTATLRIYPGVLEILAIVAVIGSKALRTSRMGKQRITLADRFEQAAAFDSPFYDVISDTPLGAGWGFMLALLLGTILVPLPILIQPGVGPFPIDTFLTGVSAFVIPNGIPTSQAIGMIVRSVFWVVFASTPYLVAIYGLWFWYQMARRTPSIIQQRALESEVFEYDEDVDTPPVARPRGWLLPAAGLLLVTFSHPLYQQLPGLPIAELNAPSIQIAAWITAFGLFGSSVLATATAEPELPRFPTVELLLPALLIGGSLVYASRQWGLLPSYAVLVGIIPFITYSEELFNWIVAPSRQSRILRSLPAGIFIGLGGWHVLGAISGVAYGFAMFATFFFTAEWKAREQVKESNDAESEKSSTE</sequence>
<feature type="transmembrane region" description="Helical" evidence="1">
    <location>
        <begin position="485"/>
        <end position="506"/>
    </location>
</feature>
<feature type="transmembrane region" description="Helical" evidence="1">
    <location>
        <begin position="133"/>
        <end position="151"/>
    </location>
</feature>
<feature type="transmembrane region" description="Helical" evidence="1">
    <location>
        <begin position="394"/>
        <end position="411"/>
    </location>
</feature>
<feature type="transmembrane region" description="Helical" evidence="1">
    <location>
        <begin position="461"/>
        <end position="479"/>
    </location>
</feature>
<feature type="transmembrane region" description="Helical" evidence="1">
    <location>
        <begin position="59"/>
        <end position="80"/>
    </location>
</feature>
<proteinExistence type="predicted"/>
<feature type="transmembrane region" description="Helical" evidence="1">
    <location>
        <begin position="279"/>
        <end position="298"/>
    </location>
</feature>
<organism evidence="2 3">
    <name type="scientific">Halolamina pelagica</name>
    <dbReference type="NCBI Taxonomy" id="699431"/>
    <lineage>
        <taxon>Archaea</taxon>
        <taxon>Methanobacteriati</taxon>
        <taxon>Methanobacteriota</taxon>
        <taxon>Stenosarchaea group</taxon>
        <taxon>Halobacteria</taxon>
        <taxon>Halobacteriales</taxon>
        <taxon>Haloferacaceae</taxon>
    </lineage>
</organism>
<feature type="transmembrane region" description="Helical" evidence="1">
    <location>
        <begin position="100"/>
        <end position="121"/>
    </location>
</feature>
<name>A0A1I5UMK0_9EURY</name>
<evidence type="ECO:0000256" key="1">
    <source>
        <dbReference type="SAM" id="Phobius"/>
    </source>
</evidence>
<dbReference type="EMBL" id="FOXI01000013">
    <property type="protein sequence ID" value="SFP96533.1"/>
    <property type="molecule type" value="Genomic_DNA"/>
</dbReference>
<reference evidence="3" key="1">
    <citation type="submission" date="2016-10" db="EMBL/GenBank/DDBJ databases">
        <authorList>
            <person name="Varghese N."/>
            <person name="Submissions S."/>
        </authorList>
    </citation>
    <scope>NUCLEOTIDE SEQUENCE [LARGE SCALE GENOMIC DNA]</scope>
    <source>
        <strain evidence="3">CGMCC 1.10329</strain>
    </source>
</reference>
<keyword evidence="3" id="KW-1185">Reference proteome</keyword>
<evidence type="ECO:0000313" key="3">
    <source>
        <dbReference type="Proteomes" id="UP000183769"/>
    </source>
</evidence>
<feature type="transmembrane region" description="Helical" evidence="1">
    <location>
        <begin position="431"/>
        <end position="449"/>
    </location>
</feature>
<dbReference type="AlphaFoldDB" id="A0A1I5UMK0"/>
<keyword evidence="1" id="KW-0472">Membrane</keyword>
<dbReference type="Proteomes" id="UP000183769">
    <property type="component" value="Unassembled WGS sequence"/>
</dbReference>
<accession>A0A1I5UMK0</accession>
<feature type="transmembrane region" description="Helical" evidence="1">
    <location>
        <begin position="192"/>
        <end position="215"/>
    </location>
</feature>
<feature type="transmembrane region" description="Helical" evidence="1">
    <location>
        <begin position="336"/>
        <end position="357"/>
    </location>
</feature>
<keyword evidence="1" id="KW-0812">Transmembrane</keyword>
<evidence type="ECO:0000313" key="2">
    <source>
        <dbReference type="EMBL" id="SFP96533.1"/>
    </source>
</evidence>
<feature type="transmembrane region" description="Helical" evidence="1">
    <location>
        <begin position="518"/>
        <end position="550"/>
    </location>
</feature>
<keyword evidence="1" id="KW-1133">Transmembrane helix</keyword>